<feature type="transmembrane region" description="Helical" evidence="4">
    <location>
        <begin position="106"/>
        <end position="127"/>
    </location>
</feature>
<dbReference type="SUPFAM" id="SSF103473">
    <property type="entry name" value="MFS general substrate transporter"/>
    <property type="match status" value="1"/>
</dbReference>
<dbReference type="Proteomes" id="UP000175989">
    <property type="component" value="Unassembled WGS sequence"/>
</dbReference>
<evidence type="ECO:0000256" key="1">
    <source>
        <dbReference type="ARBA" id="ARBA00022692"/>
    </source>
</evidence>
<organism evidence="6 7">
    <name type="scientific">Duganella phyllosphaerae</name>
    <dbReference type="NCBI Taxonomy" id="762836"/>
    <lineage>
        <taxon>Bacteria</taxon>
        <taxon>Pseudomonadati</taxon>
        <taxon>Pseudomonadota</taxon>
        <taxon>Betaproteobacteria</taxon>
        <taxon>Burkholderiales</taxon>
        <taxon>Oxalobacteraceae</taxon>
        <taxon>Telluria group</taxon>
        <taxon>Duganella</taxon>
    </lineage>
</organism>
<keyword evidence="3 4" id="KW-0472">Membrane</keyword>
<feature type="transmembrane region" description="Helical" evidence="4">
    <location>
        <begin position="304"/>
        <end position="326"/>
    </location>
</feature>
<dbReference type="InterPro" id="IPR020846">
    <property type="entry name" value="MFS_dom"/>
</dbReference>
<dbReference type="OrthoDB" id="8747367at2"/>
<proteinExistence type="predicted"/>
<evidence type="ECO:0000256" key="2">
    <source>
        <dbReference type="ARBA" id="ARBA00022989"/>
    </source>
</evidence>
<dbReference type="Gene3D" id="1.20.1250.20">
    <property type="entry name" value="MFS general substrate transporter like domains"/>
    <property type="match status" value="2"/>
</dbReference>
<feature type="transmembrane region" description="Helical" evidence="4">
    <location>
        <begin position="139"/>
        <end position="162"/>
    </location>
</feature>
<feature type="domain" description="Major facilitator superfamily (MFS) profile" evidence="5">
    <location>
        <begin position="11"/>
        <end position="388"/>
    </location>
</feature>
<reference evidence="7" key="1">
    <citation type="journal article" date="2016" name="Front. Microbiol.">
        <title>Molecular Keys to the Janthinobacterium and Duganella spp. Interaction with the Plant Pathogen Fusarium graminearum.</title>
        <authorList>
            <person name="Haack F.S."/>
            <person name="Poehlein A."/>
            <person name="Kroger C."/>
            <person name="Voigt C.A."/>
            <person name="Piepenbring M."/>
            <person name="Bode H.B."/>
            <person name="Daniel R."/>
            <person name="Schafer W."/>
            <person name="Streit W.R."/>
        </authorList>
    </citation>
    <scope>NUCLEOTIDE SEQUENCE [LARGE SCALE GENOMIC DNA]</scope>
    <source>
        <strain evidence="7">T54</strain>
    </source>
</reference>
<feature type="transmembrane region" description="Helical" evidence="4">
    <location>
        <begin position="246"/>
        <end position="269"/>
    </location>
</feature>
<dbReference type="GO" id="GO:0005886">
    <property type="term" value="C:plasma membrane"/>
    <property type="evidence" value="ECO:0007669"/>
    <property type="project" value="TreeGrafter"/>
</dbReference>
<dbReference type="PATRIC" id="fig|762836.4.peg.4784"/>
<evidence type="ECO:0000313" key="6">
    <source>
        <dbReference type="EMBL" id="OEZ94313.1"/>
    </source>
</evidence>
<dbReference type="InterPro" id="IPR010645">
    <property type="entry name" value="MFS_4"/>
</dbReference>
<name>A0A1E7WBV5_9BURK</name>
<feature type="transmembrane region" description="Helical" evidence="4">
    <location>
        <begin position="281"/>
        <end position="298"/>
    </location>
</feature>
<accession>A0A1E7WBV5</accession>
<dbReference type="EMBL" id="LROM01000136">
    <property type="protein sequence ID" value="OEZ94313.1"/>
    <property type="molecule type" value="Genomic_DNA"/>
</dbReference>
<feature type="transmembrane region" description="Helical" evidence="4">
    <location>
        <begin position="40"/>
        <end position="61"/>
    </location>
</feature>
<comment type="caution">
    <text evidence="6">The sequence shown here is derived from an EMBL/GenBank/DDBJ whole genome shotgun (WGS) entry which is preliminary data.</text>
</comment>
<dbReference type="PROSITE" id="PS50850">
    <property type="entry name" value="MFS"/>
    <property type="match status" value="1"/>
</dbReference>
<keyword evidence="2 4" id="KW-1133">Transmembrane helix</keyword>
<protein>
    <submittedName>
        <fullName evidence="6">Major facilitator superfamily protein</fullName>
    </submittedName>
</protein>
<evidence type="ECO:0000256" key="4">
    <source>
        <dbReference type="SAM" id="Phobius"/>
    </source>
</evidence>
<feature type="transmembrane region" description="Helical" evidence="4">
    <location>
        <begin position="338"/>
        <end position="361"/>
    </location>
</feature>
<feature type="transmembrane region" description="Helical" evidence="4">
    <location>
        <begin position="215"/>
        <end position="240"/>
    </location>
</feature>
<keyword evidence="1 4" id="KW-0812">Transmembrane</keyword>
<gene>
    <name evidence="6" type="ORF">DUPY_46490</name>
</gene>
<feature type="transmembrane region" description="Helical" evidence="4">
    <location>
        <begin position="73"/>
        <end position="94"/>
    </location>
</feature>
<feature type="transmembrane region" description="Helical" evidence="4">
    <location>
        <begin position="367"/>
        <end position="385"/>
    </location>
</feature>
<dbReference type="PANTHER" id="PTHR23537">
    <property type="match status" value="1"/>
</dbReference>
<dbReference type="GO" id="GO:0022857">
    <property type="term" value="F:transmembrane transporter activity"/>
    <property type="evidence" value="ECO:0007669"/>
    <property type="project" value="InterPro"/>
</dbReference>
<evidence type="ECO:0000313" key="7">
    <source>
        <dbReference type="Proteomes" id="UP000175989"/>
    </source>
</evidence>
<dbReference type="RefSeq" id="WP_070251546.1">
    <property type="nucleotide sequence ID" value="NZ_LROM01000136.1"/>
</dbReference>
<dbReference type="PANTHER" id="PTHR23537:SF1">
    <property type="entry name" value="SUGAR TRANSPORTER"/>
    <property type="match status" value="1"/>
</dbReference>
<dbReference type="InterPro" id="IPR036259">
    <property type="entry name" value="MFS_trans_sf"/>
</dbReference>
<dbReference type="Pfam" id="PF06779">
    <property type="entry name" value="MFS_4"/>
    <property type="match status" value="1"/>
</dbReference>
<feature type="transmembrane region" description="Helical" evidence="4">
    <location>
        <begin position="174"/>
        <end position="194"/>
    </location>
</feature>
<keyword evidence="7" id="KW-1185">Reference proteome</keyword>
<evidence type="ECO:0000256" key="3">
    <source>
        <dbReference type="ARBA" id="ARBA00023136"/>
    </source>
</evidence>
<sequence length="399" mass="40923">MPAPRSTLRTAAALSLGAAIALGLTRFSYGLLLPPMRDDLGWSYLLAGSMNTYNALGYFLGALSTPALMRRVGVWRLLVTGAVAASVIMLAAGLTTDTVLLALQRLGAGIASAFIFITGGVLAARLGSQHSGRAGLIIGLYYGGTGIGITVSALLVPAAIALASHYRASHLWQWAWWAMAAACLLGTAIMARPARAIGDAPPAVAGTRSFAVHDFAFGLGSYFMFGVGYIGYMTFVVALLKQQGMQAGLITGFYALLGLAVVASSRIWASMLDHFKGGESLAILNALLATVTILPALTGAAPVVFLSGLVFGGVFLSVVASTTALVRHNLPQAAWSAGISAFTTAFALGQIVGPSMVGWIADGPAGLERGLMASAGALLIAAVLGGRQKALAELTVLRA</sequence>
<evidence type="ECO:0000259" key="5">
    <source>
        <dbReference type="PROSITE" id="PS50850"/>
    </source>
</evidence>
<dbReference type="AlphaFoldDB" id="A0A1E7WBV5"/>